<dbReference type="EMBL" id="FMAG01000015">
    <property type="protein sequence ID" value="SCB50445.1"/>
    <property type="molecule type" value="Genomic_DNA"/>
</dbReference>
<dbReference type="GO" id="GO:0006307">
    <property type="term" value="P:DNA alkylation repair"/>
    <property type="evidence" value="ECO:0007669"/>
    <property type="project" value="TreeGrafter"/>
</dbReference>
<evidence type="ECO:0000256" key="3">
    <source>
        <dbReference type="ARBA" id="ARBA00012000"/>
    </source>
</evidence>
<dbReference type="SMART" id="SM00478">
    <property type="entry name" value="ENDO3c"/>
    <property type="match status" value="1"/>
</dbReference>
<dbReference type="SMART" id="SM01009">
    <property type="entry name" value="AlkA_N"/>
    <property type="match status" value="1"/>
</dbReference>
<evidence type="ECO:0000256" key="7">
    <source>
        <dbReference type="ARBA" id="ARBA00022763"/>
    </source>
</evidence>
<dbReference type="InterPro" id="IPR023170">
    <property type="entry name" value="HhH_base_excis_C"/>
</dbReference>
<dbReference type="GO" id="GO:0003700">
    <property type="term" value="F:DNA-binding transcription factor activity"/>
    <property type="evidence" value="ECO:0007669"/>
    <property type="project" value="InterPro"/>
</dbReference>
<dbReference type="InterPro" id="IPR018060">
    <property type="entry name" value="HTH_AraC"/>
</dbReference>
<dbReference type="Gene3D" id="3.30.310.20">
    <property type="entry name" value="DNA-3-methyladenine glycosylase AlkA, N-terminal domain"/>
    <property type="match status" value="1"/>
</dbReference>
<dbReference type="STRING" id="410764.GA0061103_0841"/>
<dbReference type="InterPro" id="IPR011257">
    <property type="entry name" value="DNA_glycosylase"/>
</dbReference>
<evidence type="ECO:0000256" key="1">
    <source>
        <dbReference type="ARBA" id="ARBA00000086"/>
    </source>
</evidence>
<comment type="cofactor">
    <cofactor evidence="2">
        <name>Zn(2+)</name>
        <dbReference type="ChEBI" id="CHEBI:29105"/>
    </cofactor>
</comment>
<keyword evidence="8" id="KW-0862">Zinc</keyword>
<evidence type="ECO:0000256" key="6">
    <source>
        <dbReference type="ARBA" id="ARBA00022723"/>
    </source>
</evidence>
<dbReference type="Gene3D" id="3.40.10.10">
    <property type="entry name" value="DNA Methylphosphotriester Repair Domain"/>
    <property type="match status" value="1"/>
</dbReference>
<keyword evidence="10" id="KW-0238">DNA-binding</keyword>
<evidence type="ECO:0000256" key="11">
    <source>
        <dbReference type="ARBA" id="ARBA00023159"/>
    </source>
</evidence>
<keyword evidence="12" id="KW-0804">Transcription</keyword>
<dbReference type="CDD" id="cd00056">
    <property type="entry name" value="ENDO3c"/>
    <property type="match status" value="1"/>
</dbReference>
<dbReference type="GO" id="GO:0008168">
    <property type="term" value="F:methyltransferase activity"/>
    <property type="evidence" value="ECO:0007669"/>
    <property type="project" value="UniProtKB-KW"/>
</dbReference>
<dbReference type="SUPFAM" id="SSF48150">
    <property type="entry name" value="DNA-glycosylase"/>
    <property type="match status" value="1"/>
</dbReference>
<dbReference type="GO" id="GO:0005737">
    <property type="term" value="C:cytoplasm"/>
    <property type="evidence" value="ECO:0007669"/>
    <property type="project" value="TreeGrafter"/>
</dbReference>
<dbReference type="InterPro" id="IPR051912">
    <property type="entry name" value="Alkylbase_DNA_Glycosylase/TA"/>
</dbReference>
<dbReference type="GO" id="GO:0032131">
    <property type="term" value="F:alkylated DNA binding"/>
    <property type="evidence" value="ECO:0007669"/>
    <property type="project" value="TreeGrafter"/>
</dbReference>
<sequence>MDIDQNACYEAISARDRRFDGRFFTAVKTTGIYCRPICPAATPKRQNVVFYPTAAAAGEAGYRPCLRCRPEATPDIGAWRGSFNTVNRALALIEDGALDDEGDVGTLAARLGVGERHLRRLFREHLGASPIAVAQTTRVHLAKQLLHETQLPMSEVALASGFGSVRRFNETFQTLFGRSPSSLRRGGRSEVAAATGGVTVRLRYRAPYDWPAMLSFLSARAIPGMELVEDDAYSRVIDLGGAIGSVQVTQARDEDALIAHIRFPVLLRLPAIIARLWRVFDLTADPEAINEHLVRDARLAPMVAARPGLRAPGGWDGFELAVRAILGQQITVKAAIGLAGKLVERYGEPALPSATGDARLTHAFPRPERMASDDLQLGMPPSRVRSLRSLASAVADDPNLLGMGRSLEEAIERLKALPGVGEWTAHYIALRGMREPDAFPAGDVGLMRAFADETGLRPTAAQLLERAEAWRPWRAYAAQHLWAASSTVAGKAA</sequence>
<dbReference type="InterPro" id="IPR009057">
    <property type="entry name" value="Homeodomain-like_sf"/>
</dbReference>
<protein>
    <recommendedName>
        <fullName evidence="3">DNA-3-methyladenine glycosylase II</fullName>
        <ecNumber evidence="3">3.2.2.21</ecNumber>
    </recommendedName>
</protein>
<dbReference type="RefSeq" id="WP_092720214.1">
    <property type="nucleotide sequence ID" value="NZ_FMAG01000015.1"/>
</dbReference>
<dbReference type="PANTHER" id="PTHR43003:SF13">
    <property type="entry name" value="DNA-3-METHYLADENINE GLYCOSYLASE 2"/>
    <property type="match status" value="1"/>
</dbReference>
<dbReference type="GO" id="GO:0043565">
    <property type="term" value="F:sequence-specific DNA binding"/>
    <property type="evidence" value="ECO:0007669"/>
    <property type="project" value="InterPro"/>
</dbReference>
<evidence type="ECO:0000256" key="5">
    <source>
        <dbReference type="ARBA" id="ARBA00022679"/>
    </source>
</evidence>
<dbReference type="GO" id="GO:0008725">
    <property type="term" value="F:DNA-3-methyladenine glycosylase activity"/>
    <property type="evidence" value="ECO:0007669"/>
    <property type="project" value="TreeGrafter"/>
</dbReference>
<evidence type="ECO:0000256" key="12">
    <source>
        <dbReference type="ARBA" id="ARBA00023163"/>
    </source>
</evidence>
<dbReference type="GO" id="GO:0032259">
    <property type="term" value="P:methylation"/>
    <property type="evidence" value="ECO:0007669"/>
    <property type="project" value="UniProtKB-KW"/>
</dbReference>
<proteinExistence type="predicted"/>
<evidence type="ECO:0000256" key="8">
    <source>
        <dbReference type="ARBA" id="ARBA00022833"/>
    </source>
</evidence>
<feature type="domain" description="HTH araC/xylS-type" evidence="14">
    <location>
        <begin position="87"/>
        <end position="186"/>
    </location>
</feature>
<dbReference type="InterPro" id="IPR035451">
    <property type="entry name" value="Ada-like_dom_sf"/>
</dbReference>
<dbReference type="Pfam" id="PF12833">
    <property type="entry name" value="HTH_18"/>
    <property type="match status" value="1"/>
</dbReference>
<dbReference type="Pfam" id="PF06029">
    <property type="entry name" value="AlkA_N"/>
    <property type="match status" value="1"/>
</dbReference>
<evidence type="ECO:0000256" key="10">
    <source>
        <dbReference type="ARBA" id="ARBA00023125"/>
    </source>
</evidence>
<dbReference type="InterPro" id="IPR010316">
    <property type="entry name" value="AlkA_N"/>
</dbReference>
<evidence type="ECO:0000259" key="14">
    <source>
        <dbReference type="PROSITE" id="PS01124"/>
    </source>
</evidence>
<keyword evidence="9" id="KW-0805">Transcription regulation</keyword>
<dbReference type="InterPro" id="IPR003265">
    <property type="entry name" value="HhH-GPD_domain"/>
</dbReference>
<dbReference type="SUPFAM" id="SSF55945">
    <property type="entry name" value="TATA-box binding protein-like"/>
    <property type="match status" value="1"/>
</dbReference>
<keyword evidence="16" id="KW-1185">Reference proteome</keyword>
<dbReference type="Gene3D" id="1.10.10.60">
    <property type="entry name" value="Homeodomain-like"/>
    <property type="match status" value="2"/>
</dbReference>
<dbReference type="Gene3D" id="1.10.1670.10">
    <property type="entry name" value="Helix-hairpin-Helix base-excision DNA repair enzymes (C-terminal)"/>
    <property type="match status" value="1"/>
</dbReference>
<dbReference type="SUPFAM" id="SSF46689">
    <property type="entry name" value="Homeodomain-like"/>
    <property type="match status" value="1"/>
</dbReference>
<dbReference type="AlphaFoldDB" id="A0A1C3XE83"/>
<dbReference type="GO" id="GO:0043916">
    <property type="term" value="F:DNA-7-methylguanine glycosylase activity"/>
    <property type="evidence" value="ECO:0007669"/>
    <property type="project" value="TreeGrafter"/>
</dbReference>
<dbReference type="GO" id="GO:0032993">
    <property type="term" value="C:protein-DNA complex"/>
    <property type="evidence" value="ECO:0007669"/>
    <property type="project" value="TreeGrafter"/>
</dbReference>
<evidence type="ECO:0000256" key="2">
    <source>
        <dbReference type="ARBA" id="ARBA00001947"/>
    </source>
</evidence>
<evidence type="ECO:0000256" key="9">
    <source>
        <dbReference type="ARBA" id="ARBA00023015"/>
    </source>
</evidence>
<keyword evidence="6" id="KW-0479">Metal-binding</keyword>
<accession>A0A1C3XE83</accession>
<evidence type="ECO:0000256" key="4">
    <source>
        <dbReference type="ARBA" id="ARBA00022603"/>
    </source>
</evidence>
<dbReference type="InterPro" id="IPR018062">
    <property type="entry name" value="HTH_AraC-typ_CS"/>
</dbReference>
<dbReference type="Pfam" id="PF02805">
    <property type="entry name" value="Ada_Zn_binding"/>
    <property type="match status" value="1"/>
</dbReference>
<dbReference type="InterPro" id="IPR004026">
    <property type="entry name" value="Ada_DNA_repair_Zn-bd"/>
</dbReference>
<evidence type="ECO:0000313" key="15">
    <source>
        <dbReference type="EMBL" id="SCB50445.1"/>
    </source>
</evidence>
<keyword evidence="11" id="KW-0010">Activator</keyword>
<dbReference type="GO" id="GO:0008270">
    <property type="term" value="F:zinc ion binding"/>
    <property type="evidence" value="ECO:0007669"/>
    <property type="project" value="InterPro"/>
</dbReference>
<dbReference type="PANTHER" id="PTHR43003">
    <property type="entry name" value="DNA-3-METHYLADENINE GLYCOSYLASE"/>
    <property type="match status" value="1"/>
</dbReference>
<dbReference type="Pfam" id="PF00730">
    <property type="entry name" value="HhH-GPD"/>
    <property type="match status" value="1"/>
</dbReference>
<reference evidence="16" key="1">
    <citation type="submission" date="2016-08" db="EMBL/GenBank/DDBJ databases">
        <authorList>
            <person name="Varghese N."/>
            <person name="Submissions Spin"/>
        </authorList>
    </citation>
    <scope>NUCLEOTIDE SEQUENCE [LARGE SCALE GENOMIC DNA]</scope>
    <source>
        <strain evidence="16">HAMBI 2975</strain>
    </source>
</reference>
<dbReference type="PROSITE" id="PS01124">
    <property type="entry name" value="HTH_ARAC_FAMILY_2"/>
    <property type="match status" value="1"/>
</dbReference>
<name>A0A1C3XE83_9HYPH</name>
<evidence type="ECO:0000313" key="16">
    <source>
        <dbReference type="Proteomes" id="UP000199101"/>
    </source>
</evidence>
<dbReference type="GO" id="GO:0006285">
    <property type="term" value="P:base-excision repair, AP site formation"/>
    <property type="evidence" value="ECO:0007669"/>
    <property type="project" value="TreeGrafter"/>
</dbReference>
<keyword evidence="4" id="KW-0489">Methyltransferase</keyword>
<dbReference type="EC" id="3.2.2.21" evidence="3"/>
<keyword evidence="7" id="KW-0227">DNA damage</keyword>
<dbReference type="Gene3D" id="1.10.340.30">
    <property type="entry name" value="Hypothetical protein, domain 2"/>
    <property type="match status" value="1"/>
</dbReference>
<evidence type="ECO:0000256" key="13">
    <source>
        <dbReference type="ARBA" id="ARBA00023204"/>
    </source>
</evidence>
<keyword evidence="5" id="KW-0808">Transferase</keyword>
<gene>
    <name evidence="15" type="ORF">GA0061103_0841</name>
</gene>
<organism evidence="15 16">
    <name type="scientific">Rhizobium multihospitium</name>
    <dbReference type="NCBI Taxonomy" id="410764"/>
    <lineage>
        <taxon>Bacteria</taxon>
        <taxon>Pseudomonadati</taxon>
        <taxon>Pseudomonadota</taxon>
        <taxon>Alphaproteobacteria</taxon>
        <taxon>Hyphomicrobiales</taxon>
        <taxon>Rhizobiaceae</taxon>
        <taxon>Rhizobium/Agrobacterium group</taxon>
        <taxon>Rhizobium</taxon>
    </lineage>
</organism>
<dbReference type="SUPFAM" id="SSF57884">
    <property type="entry name" value="Ada DNA repair protein, N-terminal domain (N-Ada 10)"/>
    <property type="match status" value="1"/>
</dbReference>
<dbReference type="InterPro" id="IPR037046">
    <property type="entry name" value="AlkA_N_sf"/>
</dbReference>
<dbReference type="PROSITE" id="PS00041">
    <property type="entry name" value="HTH_ARAC_FAMILY_1"/>
    <property type="match status" value="1"/>
</dbReference>
<dbReference type="Proteomes" id="UP000199101">
    <property type="component" value="Unassembled WGS sequence"/>
</dbReference>
<keyword evidence="13" id="KW-0234">DNA repair</keyword>
<dbReference type="SMART" id="SM00342">
    <property type="entry name" value="HTH_ARAC"/>
    <property type="match status" value="1"/>
</dbReference>
<dbReference type="FunFam" id="3.40.10.10:FF:000001">
    <property type="entry name" value="DNA-3-methyladenine glycosylase 2"/>
    <property type="match status" value="1"/>
</dbReference>
<dbReference type="OrthoDB" id="9802228at2"/>
<comment type="catalytic activity">
    <reaction evidence="1">
        <text>Hydrolysis of alkylated DNA, releasing 3-methyladenine, 3-methylguanine, 7-methylguanine and 7-methyladenine.</text>
        <dbReference type="EC" id="3.2.2.21"/>
    </reaction>
</comment>